<dbReference type="Pfam" id="PF00043">
    <property type="entry name" value="GST_C"/>
    <property type="match status" value="1"/>
</dbReference>
<dbReference type="PROSITE" id="PS50405">
    <property type="entry name" value="GST_CTER"/>
    <property type="match status" value="1"/>
</dbReference>
<protein>
    <recommendedName>
        <fullName evidence="8">Glutathione S-transferase</fullName>
    </recommendedName>
</protein>
<dbReference type="InterPro" id="IPR036249">
    <property type="entry name" value="Thioredoxin-like_sf"/>
</dbReference>
<evidence type="ECO:0008006" key="8">
    <source>
        <dbReference type="Google" id="ProtNLM"/>
    </source>
</evidence>
<gene>
    <name evidence="5" type="ORF">GUITHDRAFT_94767</name>
</gene>
<dbReference type="eggNOG" id="KOG0867">
    <property type="taxonomic scope" value="Eukaryota"/>
</dbReference>
<dbReference type="InterPro" id="IPR010987">
    <property type="entry name" value="Glutathione-S-Trfase_C-like"/>
</dbReference>
<dbReference type="InterPro" id="IPR036282">
    <property type="entry name" value="Glutathione-S-Trfase_C_sf"/>
</dbReference>
<evidence type="ECO:0000259" key="3">
    <source>
        <dbReference type="PROSITE" id="PS50404"/>
    </source>
</evidence>
<feature type="domain" description="GST C-terminal" evidence="4">
    <location>
        <begin position="112"/>
        <end position="237"/>
    </location>
</feature>
<dbReference type="SFLD" id="SFLDG01151">
    <property type="entry name" value="Main.2:_Nu-like"/>
    <property type="match status" value="1"/>
</dbReference>
<evidence type="ECO:0000256" key="1">
    <source>
        <dbReference type="ARBA" id="ARBA00007409"/>
    </source>
</evidence>
<dbReference type="PaxDb" id="55529-EKX45234"/>
<dbReference type="OMA" id="GHSGAEY"/>
<dbReference type="InterPro" id="IPR004045">
    <property type="entry name" value="Glutathione_S-Trfase_N"/>
</dbReference>
<dbReference type="EMBL" id="JH993000">
    <property type="protein sequence ID" value="EKX45234.1"/>
    <property type="molecule type" value="Genomic_DNA"/>
</dbReference>
<dbReference type="PANTHER" id="PTHR44051">
    <property type="entry name" value="GLUTATHIONE S-TRANSFERASE-RELATED"/>
    <property type="match status" value="1"/>
</dbReference>
<proteinExistence type="inferred from homology"/>
<dbReference type="SUPFAM" id="SSF47616">
    <property type="entry name" value="GST C-terminal domain-like"/>
    <property type="match status" value="1"/>
</dbReference>
<organism evidence="5">
    <name type="scientific">Guillardia theta (strain CCMP2712)</name>
    <name type="common">Cryptophyte</name>
    <dbReference type="NCBI Taxonomy" id="905079"/>
    <lineage>
        <taxon>Eukaryota</taxon>
        <taxon>Cryptophyceae</taxon>
        <taxon>Pyrenomonadales</taxon>
        <taxon>Geminigeraceae</taxon>
        <taxon>Guillardia</taxon>
    </lineage>
</organism>
<dbReference type="Gene3D" id="1.20.1050.10">
    <property type="match status" value="1"/>
</dbReference>
<dbReference type="HOGENOM" id="CLU_011226_14_4_1"/>
<dbReference type="KEGG" id="gtt:GUITHDRAFT_94767"/>
<sequence length="252" mass="29080">MGKMNRPVAGARFDKPLPRGEHPLQLYSLGTPNGHKVTILLEELGIEYDAWKINIMQLDQFGSEFTKINPNSKIPALLDYSENPPIRVFESGSILMYIADKYGKFFPKELRPRTECLNWLMWQMGTAPFIGGGFGHFYKYAPIKIEYAIDRYSMETKRQLDLLDKHLAENKYICGEEYTIADMAIFPWIRAIPVFYGATEFLQFPSYKHLNAWMERVGERPAVKRGLKVNGFTDKDLAERHSAADFDKLPKE</sequence>
<evidence type="ECO:0000256" key="2">
    <source>
        <dbReference type="RuleBase" id="RU003494"/>
    </source>
</evidence>
<accession>L1JAW1</accession>
<dbReference type="Proteomes" id="UP000011087">
    <property type="component" value="Unassembled WGS sequence"/>
</dbReference>
<dbReference type="PROSITE" id="PS50404">
    <property type="entry name" value="GST_NTER"/>
    <property type="match status" value="1"/>
</dbReference>
<dbReference type="OrthoDB" id="422574at2759"/>
<dbReference type="GeneID" id="17301839"/>
<comment type="similarity">
    <text evidence="1 2">Belongs to the GST superfamily.</text>
</comment>
<evidence type="ECO:0000313" key="7">
    <source>
        <dbReference type="Proteomes" id="UP000011087"/>
    </source>
</evidence>
<evidence type="ECO:0000313" key="5">
    <source>
        <dbReference type="EMBL" id="EKX45234.1"/>
    </source>
</evidence>
<dbReference type="SUPFAM" id="SSF52833">
    <property type="entry name" value="Thioredoxin-like"/>
    <property type="match status" value="1"/>
</dbReference>
<reference evidence="7" key="2">
    <citation type="submission" date="2012-11" db="EMBL/GenBank/DDBJ databases">
        <authorList>
            <person name="Kuo A."/>
            <person name="Curtis B.A."/>
            <person name="Tanifuji G."/>
            <person name="Burki F."/>
            <person name="Gruber A."/>
            <person name="Irimia M."/>
            <person name="Maruyama S."/>
            <person name="Arias M.C."/>
            <person name="Ball S.G."/>
            <person name="Gile G.H."/>
            <person name="Hirakawa Y."/>
            <person name="Hopkins J.F."/>
            <person name="Rensing S.A."/>
            <person name="Schmutz J."/>
            <person name="Symeonidi A."/>
            <person name="Elias M."/>
            <person name="Eveleigh R.J."/>
            <person name="Herman E.K."/>
            <person name="Klute M.J."/>
            <person name="Nakayama T."/>
            <person name="Obornik M."/>
            <person name="Reyes-Prieto A."/>
            <person name="Armbrust E.V."/>
            <person name="Aves S.J."/>
            <person name="Beiko R.G."/>
            <person name="Coutinho P."/>
            <person name="Dacks J.B."/>
            <person name="Durnford D.G."/>
            <person name="Fast N.M."/>
            <person name="Green B.R."/>
            <person name="Grisdale C."/>
            <person name="Hempe F."/>
            <person name="Henrissat B."/>
            <person name="Hoppner M.P."/>
            <person name="Ishida K.-I."/>
            <person name="Kim E."/>
            <person name="Koreny L."/>
            <person name="Kroth P.G."/>
            <person name="Liu Y."/>
            <person name="Malik S.-B."/>
            <person name="Maier U.G."/>
            <person name="McRose D."/>
            <person name="Mock T."/>
            <person name="Neilson J.A."/>
            <person name="Onodera N.T."/>
            <person name="Poole A.M."/>
            <person name="Pritham E.J."/>
            <person name="Richards T.A."/>
            <person name="Rocap G."/>
            <person name="Roy S.W."/>
            <person name="Sarai C."/>
            <person name="Schaack S."/>
            <person name="Shirato S."/>
            <person name="Slamovits C.H."/>
            <person name="Spencer D.F."/>
            <person name="Suzuki S."/>
            <person name="Worden A.Z."/>
            <person name="Zauner S."/>
            <person name="Barry K."/>
            <person name="Bell C."/>
            <person name="Bharti A.K."/>
            <person name="Crow J.A."/>
            <person name="Grimwood J."/>
            <person name="Kramer R."/>
            <person name="Lindquist E."/>
            <person name="Lucas S."/>
            <person name="Salamov A."/>
            <person name="McFadden G.I."/>
            <person name="Lane C.E."/>
            <person name="Keeling P.J."/>
            <person name="Gray M.W."/>
            <person name="Grigoriev I.V."/>
            <person name="Archibald J.M."/>
        </authorList>
    </citation>
    <scope>NUCLEOTIDE SEQUENCE</scope>
    <source>
        <strain evidence="7">CCMP2712</strain>
    </source>
</reference>
<evidence type="ECO:0000313" key="6">
    <source>
        <dbReference type="EnsemblProtists" id="EKX45234"/>
    </source>
</evidence>
<dbReference type="AlphaFoldDB" id="L1JAW1"/>
<name>L1JAW1_GUITC</name>
<dbReference type="SFLD" id="SFLDG00358">
    <property type="entry name" value="Main_(cytGST)"/>
    <property type="match status" value="1"/>
</dbReference>
<dbReference type="Gene3D" id="3.40.30.10">
    <property type="entry name" value="Glutaredoxin"/>
    <property type="match status" value="1"/>
</dbReference>
<feature type="domain" description="GST N-terminal" evidence="3">
    <location>
        <begin position="21"/>
        <end position="106"/>
    </location>
</feature>
<keyword evidence="7" id="KW-1185">Reference proteome</keyword>
<dbReference type="CDD" id="cd03048">
    <property type="entry name" value="GST_N_Ure2p_like"/>
    <property type="match status" value="1"/>
</dbReference>
<dbReference type="NCBIfam" id="NF008731">
    <property type="entry name" value="PRK11752.1"/>
    <property type="match status" value="1"/>
</dbReference>
<reference evidence="6" key="3">
    <citation type="submission" date="2016-03" db="UniProtKB">
        <authorList>
            <consortium name="EnsemblProtists"/>
        </authorList>
    </citation>
    <scope>IDENTIFICATION</scope>
</reference>
<dbReference type="EnsemblProtists" id="EKX45234">
    <property type="protein sequence ID" value="EKX45234"/>
    <property type="gene ID" value="GUITHDRAFT_94767"/>
</dbReference>
<dbReference type="InterPro" id="IPR004046">
    <property type="entry name" value="GST_C"/>
</dbReference>
<dbReference type="PANTHER" id="PTHR44051:SF22">
    <property type="entry name" value="DISULFIDE-BOND OXIDOREDUCTASE YGHU"/>
    <property type="match status" value="1"/>
</dbReference>
<reference evidence="5 7" key="1">
    <citation type="journal article" date="2012" name="Nature">
        <title>Algal genomes reveal evolutionary mosaicism and the fate of nucleomorphs.</title>
        <authorList>
            <consortium name="DOE Joint Genome Institute"/>
            <person name="Curtis B.A."/>
            <person name="Tanifuji G."/>
            <person name="Burki F."/>
            <person name="Gruber A."/>
            <person name="Irimia M."/>
            <person name="Maruyama S."/>
            <person name="Arias M.C."/>
            <person name="Ball S.G."/>
            <person name="Gile G.H."/>
            <person name="Hirakawa Y."/>
            <person name="Hopkins J.F."/>
            <person name="Kuo A."/>
            <person name="Rensing S.A."/>
            <person name="Schmutz J."/>
            <person name="Symeonidi A."/>
            <person name="Elias M."/>
            <person name="Eveleigh R.J."/>
            <person name="Herman E.K."/>
            <person name="Klute M.J."/>
            <person name="Nakayama T."/>
            <person name="Obornik M."/>
            <person name="Reyes-Prieto A."/>
            <person name="Armbrust E.V."/>
            <person name="Aves S.J."/>
            <person name="Beiko R.G."/>
            <person name="Coutinho P."/>
            <person name="Dacks J.B."/>
            <person name="Durnford D.G."/>
            <person name="Fast N.M."/>
            <person name="Green B.R."/>
            <person name="Grisdale C.J."/>
            <person name="Hempel F."/>
            <person name="Henrissat B."/>
            <person name="Hoppner M.P."/>
            <person name="Ishida K."/>
            <person name="Kim E."/>
            <person name="Koreny L."/>
            <person name="Kroth P.G."/>
            <person name="Liu Y."/>
            <person name="Malik S.B."/>
            <person name="Maier U.G."/>
            <person name="McRose D."/>
            <person name="Mock T."/>
            <person name="Neilson J.A."/>
            <person name="Onodera N.T."/>
            <person name="Poole A.M."/>
            <person name="Pritham E.J."/>
            <person name="Richards T.A."/>
            <person name="Rocap G."/>
            <person name="Roy S.W."/>
            <person name="Sarai C."/>
            <person name="Schaack S."/>
            <person name="Shirato S."/>
            <person name="Slamovits C.H."/>
            <person name="Spencer D.F."/>
            <person name="Suzuki S."/>
            <person name="Worden A.Z."/>
            <person name="Zauner S."/>
            <person name="Barry K."/>
            <person name="Bell C."/>
            <person name="Bharti A.K."/>
            <person name="Crow J.A."/>
            <person name="Grimwood J."/>
            <person name="Kramer R."/>
            <person name="Lindquist E."/>
            <person name="Lucas S."/>
            <person name="Salamov A."/>
            <person name="McFadden G.I."/>
            <person name="Lane C.E."/>
            <person name="Keeling P.J."/>
            <person name="Gray M.W."/>
            <person name="Grigoriev I.V."/>
            <person name="Archibald J.M."/>
        </authorList>
    </citation>
    <scope>NUCLEOTIDE SEQUENCE</scope>
    <source>
        <strain evidence="5 7">CCMP2712</strain>
    </source>
</reference>
<dbReference type="Pfam" id="PF02798">
    <property type="entry name" value="GST_N"/>
    <property type="match status" value="1"/>
</dbReference>
<dbReference type="STRING" id="905079.L1JAW1"/>
<dbReference type="InterPro" id="IPR040079">
    <property type="entry name" value="Glutathione_S-Trfase"/>
</dbReference>
<dbReference type="RefSeq" id="XP_005832214.1">
    <property type="nucleotide sequence ID" value="XM_005832157.1"/>
</dbReference>
<evidence type="ECO:0000259" key="4">
    <source>
        <dbReference type="PROSITE" id="PS50405"/>
    </source>
</evidence>
<dbReference type="CDD" id="cd10292">
    <property type="entry name" value="GST_C_YghU_like"/>
    <property type="match status" value="1"/>
</dbReference>
<dbReference type="SFLD" id="SFLDS00019">
    <property type="entry name" value="Glutathione_Transferase_(cytos"/>
    <property type="match status" value="1"/>
</dbReference>